<organism evidence="1 2">
    <name type="scientific">Ambispora gerdemannii</name>
    <dbReference type="NCBI Taxonomy" id="144530"/>
    <lineage>
        <taxon>Eukaryota</taxon>
        <taxon>Fungi</taxon>
        <taxon>Fungi incertae sedis</taxon>
        <taxon>Mucoromycota</taxon>
        <taxon>Glomeromycotina</taxon>
        <taxon>Glomeromycetes</taxon>
        <taxon>Archaeosporales</taxon>
        <taxon>Ambisporaceae</taxon>
        <taxon>Ambispora</taxon>
    </lineage>
</organism>
<dbReference type="Gene3D" id="1.10.30.10">
    <property type="entry name" value="High mobility group box domain"/>
    <property type="match status" value="1"/>
</dbReference>
<proteinExistence type="predicted"/>
<sequence length="222" mass="25650">MPRDIKKNSNAKDSKSYIKNYMRDNQLKHEVSLDNFPKLLHLTTSFQGEIIFHRHIEIPEAIQIFNNIQDKKPKLGKSPNPFLIFRTSIQTLCKDSKLERHHVSSIASAAWKNSSEDIKDCFKDLFEEVKILIANAKKTTDSVQVFLYENAVGSSTLTNYYSCDNCFSTFLDLTKHHYSYEHCTKNIPVPPLSQPILSENPTFLYSHEPMQVPSTPIFTKYM</sequence>
<comment type="caution">
    <text evidence="1">The sequence shown here is derived from an EMBL/GenBank/DDBJ whole genome shotgun (WGS) entry which is preliminary data.</text>
</comment>
<dbReference type="SUPFAM" id="SSF47095">
    <property type="entry name" value="HMG-box"/>
    <property type="match status" value="1"/>
</dbReference>
<evidence type="ECO:0000313" key="2">
    <source>
        <dbReference type="Proteomes" id="UP000789831"/>
    </source>
</evidence>
<dbReference type="Proteomes" id="UP000789831">
    <property type="component" value="Unassembled WGS sequence"/>
</dbReference>
<evidence type="ECO:0000313" key="1">
    <source>
        <dbReference type="EMBL" id="CAG8563453.1"/>
    </source>
</evidence>
<dbReference type="AlphaFoldDB" id="A0A9N9FXN0"/>
<accession>A0A9N9FXN0</accession>
<dbReference type="OrthoDB" id="2314119at2759"/>
<gene>
    <name evidence="1" type="ORF">AGERDE_LOCUS7267</name>
</gene>
<protein>
    <submittedName>
        <fullName evidence="1">11699_t:CDS:1</fullName>
    </submittedName>
</protein>
<name>A0A9N9FXN0_9GLOM</name>
<dbReference type="InterPro" id="IPR036910">
    <property type="entry name" value="HMG_box_dom_sf"/>
</dbReference>
<reference evidence="1" key="1">
    <citation type="submission" date="2021-06" db="EMBL/GenBank/DDBJ databases">
        <authorList>
            <person name="Kallberg Y."/>
            <person name="Tangrot J."/>
            <person name="Rosling A."/>
        </authorList>
    </citation>
    <scope>NUCLEOTIDE SEQUENCE</scope>
    <source>
        <strain evidence="1">MT106</strain>
    </source>
</reference>
<keyword evidence="2" id="KW-1185">Reference proteome</keyword>
<dbReference type="EMBL" id="CAJVPL010001294">
    <property type="protein sequence ID" value="CAG8563453.1"/>
    <property type="molecule type" value="Genomic_DNA"/>
</dbReference>